<evidence type="ECO:0000313" key="2">
    <source>
        <dbReference type="Proteomes" id="UP001228044"/>
    </source>
</evidence>
<gene>
    <name evidence="1" type="ORF">QWJ38_08485</name>
</gene>
<dbReference type="InterPro" id="IPR015946">
    <property type="entry name" value="KH_dom-like_a/b"/>
</dbReference>
<accession>A0ABT8DTG4</accession>
<proteinExistence type="predicted"/>
<dbReference type="SUPFAM" id="SSF82784">
    <property type="entry name" value="OsmC-like"/>
    <property type="match status" value="1"/>
</dbReference>
<dbReference type="InterPro" id="IPR036102">
    <property type="entry name" value="OsmC/Ohrsf"/>
</dbReference>
<dbReference type="EC" id="1.11.1.-" evidence="1"/>
<keyword evidence="1" id="KW-0575">Peroxidase</keyword>
<dbReference type="RefSeq" id="WP_290358614.1">
    <property type="nucleotide sequence ID" value="NZ_JAUHHC010000002.1"/>
</dbReference>
<dbReference type="GO" id="GO:0004601">
    <property type="term" value="F:peroxidase activity"/>
    <property type="evidence" value="ECO:0007669"/>
    <property type="project" value="UniProtKB-KW"/>
</dbReference>
<dbReference type="EMBL" id="JAUHHC010000002">
    <property type="protein sequence ID" value="MDN3920310.1"/>
    <property type="molecule type" value="Genomic_DNA"/>
</dbReference>
<comment type="caution">
    <text evidence="1">The sequence shown here is derived from an EMBL/GenBank/DDBJ whole genome shotgun (WGS) entry which is preliminary data.</text>
</comment>
<keyword evidence="2" id="KW-1185">Reference proteome</keyword>
<protein>
    <submittedName>
        <fullName evidence="1">OsmC family protein</fullName>
        <ecNumber evidence="1">1.11.1.-</ecNumber>
    </submittedName>
</protein>
<dbReference type="InterPro" id="IPR003718">
    <property type="entry name" value="OsmC/Ohr_fam"/>
</dbReference>
<keyword evidence="1" id="KW-0560">Oxidoreductase</keyword>
<organism evidence="1 2">
    <name type="scientific">Roseateles violae</name>
    <dbReference type="NCBI Taxonomy" id="3058042"/>
    <lineage>
        <taxon>Bacteria</taxon>
        <taxon>Pseudomonadati</taxon>
        <taxon>Pseudomonadota</taxon>
        <taxon>Betaproteobacteria</taxon>
        <taxon>Burkholderiales</taxon>
        <taxon>Sphaerotilaceae</taxon>
        <taxon>Roseateles</taxon>
    </lineage>
</organism>
<dbReference type="InterPro" id="IPR052924">
    <property type="entry name" value="OsmC/Ohr_hydroprdx_reductase"/>
</dbReference>
<dbReference type="PANTHER" id="PTHR35368:SF1">
    <property type="entry name" value="HYDROPEROXIDE REDUCTASE"/>
    <property type="match status" value="1"/>
</dbReference>
<name>A0ABT8DTG4_9BURK</name>
<dbReference type="PANTHER" id="PTHR35368">
    <property type="entry name" value="HYDROPEROXIDE REDUCTASE"/>
    <property type="match status" value="1"/>
</dbReference>
<dbReference type="Pfam" id="PF02566">
    <property type="entry name" value="OsmC"/>
    <property type="match status" value="1"/>
</dbReference>
<evidence type="ECO:0000313" key="1">
    <source>
        <dbReference type="EMBL" id="MDN3920310.1"/>
    </source>
</evidence>
<reference evidence="1 2" key="1">
    <citation type="submission" date="2023-06" db="EMBL/GenBank/DDBJ databases">
        <title>Pelomonas sp. PFR6 16S ribosomal RNA gene Genome sequencing and assembly.</title>
        <authorList>
            <person name="Woo H."/>
        </authorList>
    </citation>
    <scope>NUCLEOTIDE SEQUENCE [LARGE SCALE GENOMIC DNA]</scope>
    <source>
        <strain evidence="1 2">PFR6</strain>
    </source>
</reference>
<dbReference type="Gene3D" id="3.30.300.20">
    <property type="match status" value="1"/>
</dbReference>
<dbReference type="Proteomes" id="UP001228044">
    <property type="component" value="Unassembled WGS sequence"/>
</dbReference>
<sequence>MSIEQIAAAIDRVSAALHRKPQAGVHDDSAATARWGGGLRTQVHSDNGRSVATDMPAEIGGGDSAMSPGWLWRAGLASCAVTRIAMLAASEGLRLEVLEARVTSRSDTRGMLGIAEADGRLVPAQPLQVELHVRIGAPGVSAERLRALVAAGAGCSPVTCVIEQPLPVALHIDVAA</sequence>